<evidence type="ECO:0000313" key="5">
    <source>
        <dbReference type="Proteomes" id="UP000630528"/>
    </source>
</evidence>
<dbReference type="InterPro" id="IPR050861">
    <property type="entry name" value="Dihydroxyacetone_Kinase"/>
</dbReference>
<dbReference type="Proteomes" id="UP000630528">
    <property type="component" value="Unassembled WGS sequence"/>
</dbReference>
<evidence type="ECO:0000259" key="3">
    <source>
        <dbReference type="PROSITE" id="PS51480"/>
    </source>
</evidence>
<dbReference type="RefSeq" id="WP_201174424.1">
    <property type="nucleotide sequence ID" value="NZ_JAEPWM010000008.1"/>
</dbReference>
<dbReference type="PROSITE" id="PS51480">
    <property type="entry name" value="DHAL"/>
    <property type="match status" value="1"/>
</dbReference>
<proteinExistence type="predicted"/>
<evidence type="ECO:0000256" key="2">
    <source>
        <dbReference type="ARBA" id="ARBA00022777"/>
    </source>
</evidence>
<gene>
    <name evidence="4" type="ORF">JJB11_17755</name>
</gene>
<dbReference type="AlphaFoldDB" id="A0A934TV25"/>
<dbReference type="SMART" id="SM01120">
    <property type="entry name" value="Dak2"/>
    <property type="match status" value="1"/>
</dbReference>
<evidence type="ECO:0000313" key="4">
    <source>
        <dbReference type="EMBL" id="MBK6007948.1"/>
    </source>
</evidence>
<dbReference type="PANTHER" id="PTHR28629">
    <property type="entry name" value="TRIOKINASE/FMN CYCLASE"/>
    <property type="match status" value="1"/>
</dbReference>
<dbReference type="InterPro" id="IPR036117">
    <property type="entry name" value="DhaL_dom_sf"/>
</dbReference>
<dbReference type="PANTHER" id="PTHR28629:SF4">
    <property type="entry name" value="TRIOKINASE_FMN CYCLASE"/>
    <property type="match status" value="1"/>
</dbReference>
<keyword evidence="5" id="KW-1185">Reference proteome</keyword>
<dbReference type="GO" id="GO:0004371">
    <property type="term" value="F:glycerone kinase activity"/>
    <property type="evidence" value="ECO:0007669"/>
    <property type="project" value="InterPro"/>
</dbReference>
<feature type="domain" description="DhaL" evidence="3">
    <location>
        <begin position="5"/>
        <end position="198"/>
    </location>
</feature>
<dbReference type="InterPro" id="IPR004007">
    <property type="entry name" value="DhaL_dom"/>
</dbReference>
<dbReference type="GO" id="GO:0019563">
    <property type="term" value="P:glycerol catabolic process"/>
    <property type="evidence" value="ECO:0007669"/>
    <property type="project" value="TreeGrafter"/>
</dbReference>
<keyword evidence="2 4" id="KW-0418">Kinase</keyword>
<reference evidence="4" key="1">
    <citation type="journal article" date="2012" name="J. Microbiol. Biotechnol.">
        <title>Ramlibacter ginsenosidimutans sp. nov., with ginsenoside-converting activity.</title>
        <authorList>
            <person name="Wang L."/>
            <person name="An D.S."/>
            <person name="Kim S.G."/>
            <person name="Jin F.X."/>
            <person name="Kim S.C."/>
            <person name="Lee S.T."/>
            <person name="Im W.T."/>
        </authorList>
    </citation>
    <scope>NUCLEOTIDE SEQUENCE</scope>
    <source>
        <strain evidence="4">KACC 17527</strain>
    </source>
</reference>
<evidence type="ECO:0000256" key="1">
    <source>
        <dbReference type="ARBA" id="ARBA00022679"/>
    </source>
</evidence>
<dbReference type="Gene3D" id="1.25.40.340">
    <property type="match status" value="1"/>
</dbReference>
<accession>A0A934TV25</accession>
<protein>
    <submittedName>
        <fullName evidence="4">Dihydroxyacetone kinase subunit L</fullName>
    </submittedName>
</protein>
<comment type="caution">
    <text evidence="4">The sequence shown here is derived from an EMBL/GenBank/DDBJ whole genome shotgun (WGS) entry which is preliminary data.</text>
</comment>
<dbReference type="EMBL" id="JAEPWM010000008">
    <property type="protein sequence ID" value="MBK6007948.1"/>
    <property type="molecule type" value="Genomic_DNA"/>
</dbReference>
<keyword evidence="1" id="KW-0808">Transferase</keyword>
<sequence>MIDAGNVRSALARWCDALEAAAPELNGLDGRLGDGDLGTTLQRCAVLVREALPAMGDDLASVFKACAGASAKASGSSFGTLLAVAFLTAAKRVQGRDTLDRAALVELLDDVVGALSARGGAALGDKTMLDSLHAIARALAESNDNTDLRCVAREAASGALEAMRSKPNRIGRARMFAERSIGLEDPGMVAVLRMAEAL</sequence>
<dbReference type="SUPFAM" id="SSF101473">
    <property type="entry name" value="DhaL-like"/>
    <property type="match status" value="1"/>
</dbReference>
<dbReference type="Pfam" id="PF02734">
    <property type="entry name" value="Dak2"/>
    <property type="match status" value="1"/>
</dbReference>
<organism evidence="4 5">
    <name type="scientific">Ramlibacter ginsenosidimutans</name>
    <dbReference type="NCBI Taxonomy" id="502333"/>
    <lineage>
        <taxon>Bacteria</taxon>
        <taxon>Pseudomonadati</taxon>
        <taxon>Pseudomonadota</taxon>
        <taxon>Betaproteobacteria</taxon>
        <taxon>Burkholderiales</taxon>
        <taxon>Comamonadaceae</taxon>
        <taxon>Ramlibacter</taxon>
    </lineage>
</organism>
<reference evidence="4" key="2">
    <citation type="submission" date="2021-01" db="EMBL/GenBank/DDBJ databases">
        <authorList>
            <person name="Kang M."/>
        </authorList>
    </citation>
    <scope>NUCLEOTIDE SEQUENCE</scope>
    <source>
        <strain evidence="4">KACC 17527</strain>
    </source>
</reference>
<name>A0A934TV25_9BURK</name>
<dbReference type="GO" id="GO:0005829">
    <property type="term" value="C:cytosol"/>
    <property type="evidence" value="ECO:0007669"/>
    <property type="project" value="TreeGrafter"/>
</dbReference>